<evidence type="ECO:0000313" key="2">
    <source>
        <dbReference type="EMBL" id="CAG8449457.1"/>
    </source>
</evidence>
<dbReference type="AlphaFoldDB" id="A0A9N8YS99"/>
<reference evidence="2" key="1">
    <citation type="submission" date="2021-06" db="EMBL/GenBank/DDBJ databases">
        <authorList>
            <person name="Kallberg Y."/>
            <person name="Tangrot J."/>
            <person name="Rosling A."/>
        </authorList>
    </citation>
    <scope>NUCLEOTIDE SEQUENCE</scope>
    <source>
        <strain evidence="2">IN212</strain>
    </source>
</reference>
<accession>A0A9N8YS99</accession>
<evidence type="ECO:0000313" key="3">
    <source>
        <dbReference type="Proteomes" id="UP000789396"/>
    </source>
</evidence>
<evidence type="ECO:0000256" key="1">
    <source>
        <dbReference type="SAM" id="Coils"/>
    </source>
</evidence>
<dbReference type="Proteomes" id="UP000789396">
    <property type="component" value="Unassembled WGS sequence"/>
</dbReference>
<keyword evidence="3" id="KW-1185">Reference proteome</keyword>
<organism evidence="2 3">
    <name type="scientific">Racocetra fulgida</name>
    <dbReference type="NCBI Taxonomy" id="60492"/>
    <lineage>
        <taxon>Eukaryota</taxon>
        <taxon>Fungi</taxon>
        <taxon>Fungi incertae sedis</taxon>
        <taxon>Mucoromycota</taxon>
        <taxon>Glomeromycotina</taxon>
        <taxon>Glomeromycetes</taxon>
        <taxon>Diversisporales</taxon>
        <taxon>Gigasporaceae</taxon>
        <taxon>Racocetra</taxon>
    </lineage>
</organism>
<proteinExistence type="predicted"/>
<feature type="coiled-coil region" evidence="1">
    <location>
        <begin position="331"/>
        <end position="365"/>
    </location>
</feature>
<protein>
    <submittedName>
        <fullName evidence="2">17228_t:CDS:1</fullName>
    </submittedName>
</protein>
<comment type="caution">
    <text evidence="2">The sequence shown here is derived from an EMBL/GenBank/DDBJ whole genome shotgun (WGS) entry which is preliminary data.</text>
</comment>
<keyword evidence="1" id="KW-0175">Coiled coil</keyword>
<dbReference type="EMBL" id="CAJVPZ010000020">
    <property type="protein sequence ID" value="CAG8449457.1"/>
    <property type="molecule type" value="Genomic_DNA"/>
</dbReference>
<sequence>MSNSLEIAIKKHNEIILKDKFRRMLDDIRWQNHLAKWERTLERLEKLEKKKITNQRDNLNDLKGEDDALHIDLTFYISQARNEGLEPSEEEELNDILSEVEKEIVIDEQGNEYLTRLYISSRTTSDCDFYENNFKRICRYSSEGYEEMLKFFKETDKELREEEKRLNLNSQNNLIIFQYDGTPIYRTPKEQVGNLENIKVLSNKENKFIKVAGEDKTKDKIEIFHLSNYQLEKDFEELVRLYAYRGVPREQLEKTRKLLTEKSKIERKLNELRQLKNKKVKGGDKFFYQMPQALEKAKEIETDEKKLKIIKEIEELYWWKTEGFEPTEEEISRAEQIVSNDKQQKKELKQKYEEILQEIKNKEEKANPDNEEDRQKQLWSEVQRLEGEAYFIKTYQLKIEEEEKCPECGRKVAVDEDTGVCKRCAKQIEEECGNILETQEETESGICEECAEKTEDETKKKECSDCGEELESEKEVEMGVCYDCTAKLIETEPECSECGETLITDEEIKRGICDDFGQSELTREEELDFNLLEFEYDDEEERKENREKIKVTFAEPLVKEKTEYTGIFLPLDLAGDVKKINTEPTTSK</sequence>
<name>A0A9N8YS99_9GLOM</name>
<gene>
    <name evidence="2" type="ORF">RFULGI_LOCUS150</name>
</gene>